<comment type="subcellular location">
    <subcellularLocation>
        <location evidence="1">Membrane</location>
        <topology evidence="1">Multi-pass membrane protein</topology>
    </subcellularLocation>
</comment>
<comment type="similarity">
    <text evidence="2 9">Belongs to the major facilitator superfamily. Sugar transporter (TC 2.A.1.1) family.</text>
</comment>
<organism evidence="12 13">
    <name type="scientific">Glycine soja</name>
    <name type="common">Wild soybean</name>
    <dbReference type="NCBI Taxonomy" id="3848"/>
    <lineage>
        <taxon>Eukaryota</taxon>
        <taxon>Viridiplantae</taxon>
        <taxon>Streptophyta</taxon>
        <taxon>Embryophyta</taxon>
        <taxon>Tracheophyta</taxon>
        <taxon>Spermatophyta</taxon>
        <taxon>Magnoliopsida</taxon>
        <taxon>eudicotyledons</taxon>
        <taxon>Gunneridae</taxon>
        <taxon>Pentapetalae</taxon>
        <taxon>rosids</taxon>
        <taxon>fabids</taxon>
        <taxon>Fabales</taxon>
        <taxon>Fabaceae</taxon>
        <taxon>Papilionoideae</taxon>
        <taxon>50 kb inversion clade</taxon>
        <taxon>NPAAA clade</taxon>
        <taxon>indigoferoid/millettioid clade</taxon>
        <taxon>Phaseoleae</taxon>
        <taxon>Glycine</taxon>
        <taxon>Glycine subgen. Soja</taxon>
    </lineage>
</organism>
<dbReference type="InterPro" id="IPR045262">
    <property type="entry name" value="STP/PLT_plant"/>
</dbReference>
<dbReference type="FunFam" id="1.20.1250.20:FF:000025">
    <property type="entry name" value="probable polyol transporter 4"/>
    <property type="match status" value="1"/>
</dbReference>
<dbReference type="Proteomes" id="UP000289340">
    <property type="component" value="Chromosome 11"/>
</dbReference>
<feature type="transmembrane region" description="Helical" evidence="10">
    <location>
        <begin position="437"/>
        <end position="460"/>
    </location>
</feature>
<evidence type="ECO:0000256" key="7">
    <source>
        <dbReference type="ARBA" id="ARBA00022989"/>
    </source>
</evidence>
<dbReference type="PANTHER" id="PTHR23500:SF461">
    <property type="entry name" value="POLYOL_MONOSACCHARIDE TRANSPORTER 1"/>
    <property type="match status" value="1"/>
</dbReference>
<feature type="transmembrane region" description="Helical" evidence="10">
    <location>
        <begin position="411"/>
        <end position="431"/>
    </location>
</feature>
<comment type="caution">
    <text evidence="12">The sequence shown here is derived from an EMBL/GenBank/DDBJ whole genome shotgun (WGS) entry which is preliminary data.</text>
</comment>
<dbReference type="InterPro" id="IPR020846">
    <property type="entry name" value="MFS_dom"/>
</dbReference>
<dbReference type="PANTHER" id="PTHR23500">
    <property type="entry name" value="SOLUTE CARRIER FAMILY 2, FACILITATED GLUCOSE TRANSPORTER"/>
    <property type="match status" value="1"/>
</dbReference>
<dbReference type="PROSITE" id="PS50850">
    <property type="entry name" value="MFS"/>
    <property type="match status" value="1"/>
</dbReference>
<reference evidence="12 13" key="1">
    <citation type="submission" date="2018-09" db="EMBL/GenBank/DDBJ databases">
        <title>A high-quality reference genome of wild soybean provides a powerful tool to mine soybean genomes.</title>
        <authorList>
            <person name="Xie M."/>
            <person name="Chung C.Y.L."/>
            <person name="Li M.-W."/>
            <person name="Wong F.-L."/>
            <person name="Chan T.-F."/>
            <person name="Lam H.-M."/>
        </authorList>
    </citation>
    <scope>NUCLEOTIDE SEQUENCE [LARGE SCALE GENOMIC DNA]</scope>
    <source>
        <strain evidence="13">cv. W05</strain>
        <tissue evidence="12">Hypocotyl of etiolated seedlings</tissue>
    </source>
</reference>
<evidence type="ECO:0000313" key="13">
    <source>
        <dbReference type="Proteomes" id="UP000289340"/>
    </source>
</evidence>
<dbReference type="InterPro" id="IPR003663">
    <property type="entry name" value="Sugar/inositol_transpt"/>
</dbReference>
<name>A0A445HYT4_GLYSO</name>
<feature type="domain" description="Major facilitator superfamily (MFS) profile" evidence="11">
    <location>
        <begin position="17"/>
        <end position="465"/>
    </location>
</feature>
<evidence type="ECO:0000256" key="3">
    <source>
        <dbReference type="ARBA" id="ARBA00022448"/>
    </source>
</evidence>
<dbReference type="AlphaFoldDB" id="A0A445HYT4"/>
<evidence type="ECO:0000256" key="10">
    <source>
        <dbReference type="SAM" id="Phobius"/>
    </source>
</evidence>
<feature type="transmembrane region" description="Helical" evidence="10">
    <location>
        <begin position="106"/>
        <end position="128"/>
    </location>
</feature>
<feature type="transmembrane region" description="Helical" evidence="10">
    <location>
        <begin position="53"/>
        <end position="72"/>
    </location>
</feature>
<keyword evidence="13" id="KW-1185">Reference proteome</keyword>
<feature type="transmembrane region" description="Helical" evidence="10">
    <location>
        <begin position="310"/>
        <end position="332"/>
    </location>
</feature>
<evidence type="ECO:0000259" key="11">
    <source>
        <dbReference type="PROSITE" id="PS50850"/>
    </source>
</evidence>
<evidence type="ECO:0000256" key="1">
    <source>
        <dbReference type="ARBA" id="ARBA00004141"/>
    </source>
</evidence>
<evidence type="ECO:0000256" key="2">
    <source>
        <dbReference type="ARBA" id="ARBA00010992"/>
    </source>
</evidence>
<dbReference type="NCBIfam" id="TIGR00879">
    <property type="entry name" value="SP"/>
    <property type="match status" value="1"/>
</dbReference>
<dbReference type="InterPro" id="IPR005828">
    <property type="entry name" value="MFS_sugar_transport-like"/>
</dbReference>
<keyword evidence="8 10" id="KW-0472">Membrane</keyword>
<dbReference type="SUPFAM" id="SSF103473">
    <property type="entry name" value="MFS general substrate transporter"/>
    <property type="match status" value="1"/>
</dbReference>
<feature type="transmembrane region" description="Helical" evidence="10">
    <location>
        <begin position="272"/>
        <end position="295"/>
    </location>
</feature>
<keyword evidence="3 9" id="KW-0813">Transport</keyword>
<accession>A0A445HYT4</accession>
<evidence type="ECO:0000256" key="4">
    <source>
        <dbReference type="ARBA" id="ARBA00022597"/>
    </source>
</evidence>
<evidence type="ECO:0000256" key="5">
    <source>
        <dbReference type="ARBA" id="ARBA00022692"/>
    </source>
</evidence>
<dbReference type="GO" id="GO:0015293">
    <property type="term" value="F:symporter activity"/>
    <property type="evidence" value="ECO:0007669"/>
    <property type="project" value="UniProtKB-KW"/>
</dbReference>
<dbReference type="SMR" id="A0A445HYT4"/>
<evidence type="ECO:0000256" key="6">
    <source>
        <dbReference type="ARBA" id="ARBA00022847"/>
    </source>
</evidence>
<dbReference type="PRINTS" id="PR00171">
    <property type="entry name" value="SUGRTRNSPORT"/>
</dbReference>
<dbReference type="GO" id="GO:0015144">
    <property type="term" value="F:carbohydrate transmembrane transporter activity"/>
    <property type="evidence" value="ECO:0007669"/>
    <property type="project" value="InterPro"/>
</dbReference>
<sequence>MENGGCHRRLNKYTCATVLAASIVSAMFGYVTGVMSGALIFIQEDLQINDLQIQLLVGASHLCALPGSLVAGRTSDYIGRCYTITLASIAFLLGSILMGYGPSYPILMIGNCIVGVGVSFAMVVAPLYSTEISPPSSRGFFTSLPTLSVNTGFLLGYMSNYFFEKLPHKLGWRMMVAVPAIPSLCLIILMLKLVESPRWLVMQGRVGDALKVLLLISTTKEEAEQRLRQIKCVVGIDENCTLDIAQVPQKTSSGKGALKELFCKSSPPVRRIFITAVGLHLFLRIGGSAAILLYSPRVFERTGITDKSTLMLATVGIGISKVVFAFISIFLSDRFGRRILLLVSAVGVTVTMLGLGICLTIVEKSIEKLLWASCLTVILTYIFVASMSIGIGPVTWVYSSEIFPLRFRAQGLSVCVIVNRMMTVAVVTSFISTYKAITMGGIFFMFAAINAVALVFYYFLPETKGISLEDMETIFERNSN</sequence>
<proteinExistence type="inferred from homology"/>
<dbReference type="Gramene" id="XM_028333621.1">
    <property type="protein sequence ID" value="XP_028189422.1"/>
    <property type="gene ID" value="LOC114375768"/>
</dbReference>
<feature type="transmembrane region" description="Helical" evidence="10">
    <location>
        <begin position="18"/>
        <end position="41"/>
    </location>
</feature>
<dbReference type="GO" id="GO:0016020">
    <property type="term" value="C:membrane"/>
    <property type="evidence" value="ECO:0007669"/>
    <property type="project" value="UniProtKB-SubCell"/>
</dbReference>
<dbReference type="InterPro" id="IPR005829">
    <property type="entry name" value="Sugar_transporter_CS"/>
</dbReference>
<dbReference type="EMBL" id="QZWG01000011">
    <property type="protein sequence ID" value="RZB78674.1"/>
    <property type="molecule type" value="Genomic_DNA"/>
</dbReference>
<gene>
    <name evidence="12" type="ORF">D0Y65_029174</name>
</gene>
<dbReference type="Gene3D" id="1.20.1250.20">
    <property type="entry name" value="MFS general substrate transporter like domains"/>
    <property type="match status" value="1"/>
</dbReference>
<protein>
    <submittedName>
        <fullName evidence="12">Putative polyol transporter 6</fullName>
    </submittedName>
</protein>
<dbReference type="Pfam" id="PF00083">
    <property type="entry name" value="Sugar_tr"/>
    <property type="match status" value="1"/>
</dbReference>
<keyword evidence="6" id="KW-0769">Symport</keyword>
<feature type="transmembrane region" description="Helical" evidence="10">
    <location>
        <begin position="81"/>
        <end position="100"/>
    </location>
</feature>
<dbReference type="InterPro" id="IPR036259">
    <property type="entry name" value="MFS_trans_sf"/>
</dbReference>
<keyword evidence="7 10" id="KW-1133">Transmembrane helix</keyword>
<keyword evidence="4" id="KW-0762">Sugar transport</keyword>
<feature type="transmembrane region" description="Helical" evidence="10">
    <location>
        <begin position="170"/>
        <end position="194"/>
    </location>
</feature>
<evidence type="ECO:0000256" key="9">
    <source>
        <dbReference type="RuleBase" id="RU003346"/>
    </source>
</evidence>
<dbReference type="PROSITE" id="PS00216">
    <property type="entry name" value="SUGAR_TRANSPORT_1"/>
    <property type="match status" value="1"/>
</dbReference>
<evidence type="ECO:0000256" key="8">
    <source>
        <dbReference type="ARBA" id="ARBA00023136"/>
    </source>
</evidence>
<feature type="transmembrane region" description="Helical" evidence="10">
    <location>
        <begin position="140"/>
        <end position="158"/>
    </location>
</feature>
<feature type="transmembrane region" description="Helical" evidence="10">
    <location>
        <begin position="339"/>
        <end position="362"/>
    </location>
</feature>
<keyword evidence="5 10" id="KW-0812">Transmembrane</keyword>
<evidence type="ECO:0000313" key="12">
    <source>
        <dbReference type="EMBL" id="RZB78674.1"/>
    </source>
</evidence>
<feature type="transmembrane region" description="Helical" evidence="10">
    <location>
        <begin position="368"/>
        <end position="399"/>
    </location>
</feature>